<comment type="caution">
    <text evidence="1">The sequence shown here is derived from an EMBL/GenBank/DDBJ whole genome shotgun (WGS) entry which is preliminary data.</text>
</comment>
<sequence length="624" mass="68430">MTFVGAASAGDFVDQVTVAVPAGVADGDRLLLLVTSNDAQGITPPPGWDLVLESVFEGNNVGNWVYEREASSEPADYTIGFGAAHWQFAVLAAWRGHAPVSVVEHVNDPDTTTIDLPSVDAPAGAVLVAFGFNWNDTPKAWSPTGLSEVANLSRAIIAAYEQPPAGPTEPYTLTADTTGVMAATAILLPALPTVHPVATPERGEADPAPLWRYYAQRVLTGEWLHRELPLSGVQITPSLSGPYEIRAEIDPVYKELLAEDGLPILEEHSTLIFAEAAGELRGGGILTRADPLGDKLDLEIDGFTSYATDQPLTSTLTWGGSDDGTTGHGVDPLTVVRALWDHLQAQPDGDLGVTYTPTSTDYSLGEWHNARALDEDGSLGDDPKQVEDPPIPIDKVWTKKDKKPVAAKGKTVWWRYRLAWWDSVDIGRHVEELAKQAPFDYRESYRWADDSKESVVMELQFGYPRLGRRSGRRFVQDENVSELVAVSRDTSEWANEVIALGSGEGSKQVRATARIRDGRLRTARTIDRPEISNKASLKAQATDELLRYYHLDDITKFTIHGDHPNAPIGTFEPGDDVQVECYAWGRWVRLWVRILSYTYDPDDPSGQITVTCSRSDRFRYGGAI</sequence>
<evidence type="ECO:0008006" key="3">
    <source>
        <dbReference type="Google" id="ProtNLM"/>
    </source>
</evidence>
<name>A0ABP9G8R4_9ACTN</name>
<gene>
    <name evidence="1" type="ORF">GCM10023224_04990</name>
</gene>
<accession>A0ABP9G8R4</accession>
<protein>
    <recommendedName>
        <fullName evidence="3">Phage tail protein</fullName>
    </recommendedName>
</protein>
<keyword evidence="2" id="KW-1185">Reference proteome</keyword>
<reference evidence="2" key="1">
    <citation type="journal article" date="2019" name="Int. J. Syst. Evol. Microbiol.">
        <title>The Global Catalogue of Microorganisms (GCM) 10K type strain sequencing project: providing services to taxonomists for standard genome sequencing and annotation.</title>
        <authorList>
            <consortium name="The Broad Institute Genomics Platform"/>
            <consortium name="The Broad Institute Genome Sequencing Center for Infectious Disease"/>
            <person name="Wu L."/>
            <person name="Ma J."/>
        </authorList>
    </citation>
    <scope>NUCLEOTIDE SEQUENCE [LARGE SCALE GENOMIC DNA]</scope>
    <source>
        <strain evidence="2">JCM 18123</strain>
    </source>
</reference>
<dbReference type="RefSeq" id="WP_345555277.1">
    <property type="nucleotide sequence ID" value="NZ_BAABIK010000002.1"/>
</dbReference>
<dbReference type="EMBL" id="BAABIK010000002">
    <property type="protein sequence ID" value="GAA4928715.1"/>
    <property type="molecule type" value="Genomic_DNA"/>
</dbReference>
<evidence type="ECO:0000313" key="1">
    <source>
        <dbReference type="EMBL" id="GAA4928715.1"/>
    </source>
</evidence>
<evidence type="ECO:0000313" key="2">
    <source>
        <dbReference type="Proteomes" id="UP001499993"/>
    </source>
</evidence>
<dbReference type="Proteomes" id="UP001499993">
    <property type="component" value="Unassembled WGS sequence"/>
</dbReference>
<organism evidence="1 2">
    <name type="scientific">Streptomonospora halophila</name>
    <dbReference type="NCBI Taxonomy" id="427369"/>
    <lineage>
        <taxon>Bacteria</taxon>
        <taxon>Bacillati</taxon>
        <taxon>Actinomycetota</taxon>
        <taxon>Actinomycetes</taxon>
        <taxon>Streptosporangiales</taxon>
        <taxon>Nocardiopsidaceae</taxon>
        <taxon>Streptomonospora</taxon>
    </lineage>
</organism>
<proteinExistence type="predicted"/>